<protein>
    <submittedName>
        <fullName evidence="4">Secreted protein</fullName>
    </submittedName>
</protein>
<evidence type="ECO:0000313" key="4">
    <source>
        <dbReference type="WBParaSite" id="L893_g20725.t1"/>
    </source>
</evidence>
<feature type="signal peptide" evidence="2">
    <location>
        <begin position="1"/>
        <end position="22"/>
    </location>
</feature>
<evidence type="ECO:0000256" key="1">
    <source>
        <dbReference type="SAM" id="MobiDB-lite"/>
    </source>
</evidence>
<dbReference type="Proteomes" id="UP000095287">
    <property type="component" value="Unplaced"/>
</dbReference>
<evidence type="ECO:0000313" key="3">
    <source>
        <dbReference type="Proteomes" id="UP000095287"/>
    </source>
</evidence>
<feature type="region of interest" description="Disordered" evidence="1">
    <location>
        <begin position="24"/>
        <end position="60"/>
    </location>
</feature>
<reference evidence="4" key="1">
    <citation type="submission" date="2016-11" db="UniProtKB">
        <authorList>
            <consortium name="WormBaseParasite"/>
        </authorList>
    </citation>
    <scope>IDENTIFICATION</scope>
</reference>
<accession>A0A1I7YY80</accession>
<dbReference type="WBParaSite" id="L893_g20725.t1">
    <property type="protein sequence ID" value="L893_g20725.t1"/>
    <property type="gene ID" value="L893_g20725"/>
</dbReference>
<evidence type="ECO:0000256" key="2">
    <source>
        <dbReference type="SAM" id="SignalP"/>
    </source>
</evidence>
<sequence length="90" mass="10359">MKSFFLICLLVVLLQLTSRVAAKPHMGHAPHYSKQSNENRSDPRNVSSNVSLEGDDDSEERNHFRRILHDFRRSTGLGLGFRRRRAVRVA</sequence>
<keyword evidence="2" id="KW-0732">Signal</keyword>
<name>A0A1I7YY80_9BILA</name>
<feature type="chain" id="PRO_5009312729" evidence="2">
    <location>
        <begin position="23"/>
        <end position="90"/>
    </location>
</feature>
<proteinExistence type="predicted"/>
<organism evidence="3 4">
    <name type="scientific">Steinernema glaseri</name>
    <dbReference type="NCBI Taxonomy" id="37863"/>
    <lineage>
        <taxon>Eukaryota</taxon>
        <taxon>Metazoa</taxon>
        <taxon>Ecdysozoa</taxon>
        <taxon>Nematoda</taxon>
        <taxon>Chromadorea</taxon>
        <taxon>Rhabditida</taxon>
        <taxon>Tylenchina</taxon>
        <taxon>Panagrolaimomorpha</taxon>
        <taxon>Strongyloidoidea</taxon>
        <taxon>Steinernematidae</taxon>
        <taxon>Steinernema</taxon>
    </lineage>
</organism>
<dbReference type="AlphaFoldDB" id="A0A1I7YY80"/>
<keyword evidence="3" id="KW-1185">Reference proteome</keyword>